<reference evidence="7 8" key="2">
    <citation type="journal article" date="2011" name="J. Bacteriol.">
        <title>Genome Sequence of Kosmotoga olearia Strain TBF 19.5.1, a Thermophilic Bacterium with a Wide Growth Temperature Range, Isolated from the Troll B Oil Platform in the North Sea.</title>
        <authorList>
            <person name="Swithers K.S."/>
            <person name="Dipippo J.L."/>
            <person name="Bruce D.C."/>
            <person name="Detter C."/>
            <person name="Tapia R."/>
            <person name="Han S."/>
            <person name="Goodwin L.A."/>
            <person name="Han J."/>
            <person name="Woyke T."/>
            <person name="Pitluck S."/>
            <person name="Pennacchio L."/>
            <person name="Nolan M."/>
            <person name="Mikhailova N."/>
            <person name="Land M.L."/>
            <person name="Nesbo C.L."/>
            <person name="Gogarten J.P."/>
            <person name="Noll K.M."/>
        </authorList>
    </citation>
    <scope>NUCLEOTIDE SEQUENCE [LARGE SCALE GENOMIC DNA]</scope>
    <source>
        <strain evidence="8">ATCC BAA-1733 / DSM 21960 / TBF 19.5.1</strain>
    </source>
</reference>
<reference evidence="7 8" key="1">
    <citation type="submission" date="2009-06" db="EMBL/GenBank/DDBJ databases">
        <title>Complete sequence of Thermotogales bacterium TBF 19.5.1.</title>
        <authorList>
            <consortium name="US DOE Joint Genome Institute"/>
            <person name="Lucas S."/>
            <person name="Copeland A."/>
            <person name="Lapidus A."/>
            <person name="Glavina del Rio T."/>
            <person name="Tice H."/>
            <person name="Bruce D."/>
            <person name="Goodwin L."/>
            <person name="Pitluck S."/>
            <person name="Chertkov O."/>
            <person name="Brettin T."/>
            <person name="Detter J.C."/>
            <person name="Han C."/>
            <person name="Schmutz J."/>
            <person name="Larimer F."/>
            <person name="Land M."/>
            <person name="Hauser L."/>
            <person name="Kyrpides N."/>
            <person name="Ovchinnikova G."/>
            <person name="Noll K."/>
        </authorList>
    </citation>
    <scope>NUCLEOTIDE SEQUENCE [LARGE SCALE GENOMIC DNA]</scope>
    <source>
        <strain evidence="8">ATCC BAA-1733 / DSM 21960 / TBF 19.5.1</strain>
    </source>
</reference>
<evidence type="ECO:0000259" key="5">
    <source>
        <dbReference type="PROSITE" id="PS50531"/>
    </source>
</evidence>
<evidence type="ECO:0000259" key="6">
    <source>
        <dbReference type="PROSITE" id="PS50994"/>
    </source>
</evidence>
<feature type="domain" description="HTH IS21-type" evidence="5">
    <location>
        <begin position="5"/>
        <end position="63"/>
    </location>
</feature>
<dbReference type="GO" id="GO:0003677">
    <property type="term" value="F:DNA binding"/>
    <property type="evidence" value="ECO:0007669"/>
    <property type="project" value="UniProtKB-KW"/>
</dbReference>
<dbReference type="InterPro" id="IPR036397">
    <property type="entry name" value="RNaseH_sf"/>
</dbReference>
<dbReference type="RefSeq" id="WP_015868766.1">
    <property type="nucleotide sequence ID" value="NC_012785.1"/>
</dbReference>
<dbReference type="PANTHER" id="PTHR35004:SF6">
    <property type="entry name" value="TRANSPOSASE"/>
    <property type="match status" value="1"/>
</dbReference>
<organism evidence="7 8">
    <name type="scientific">Kosmotoga olearia (strain ATCC BAA-1733 / DSM 21960 / TBF 19.5.1)</name>
    <dbReference type="NCBI Taxonomy" id="521045"/>
    <lineage>
        <taxon>Bacteria</taxon>
        <taxon>Thermotogati</taxon>
        <taxon>Thermotogota</taxon>
        <taxon>Thermotogae</taxon>
        <taxon>Kosmotogales</taxon>
        <taxon>Kosmotogaceae</taxon>
        <taxon>Kosmotoga</taxon>
    </lineage>
</organism>
<dbReference type="Pfam" id="PF02796">
    <property type="entry name" value="HTH_7"/>
    <property type="match status" value="1"/>
</dbReference>
<proteinExistence type="inferred from homology"/>
<dbReference type="Gene3D" id="1.10.10.60">
    <property type="entry name" value="Homeodomain-like"/>
    <property type="match status" value="1"/>
</dbReference>
<evidence type="ECO:0000256" key="4">
    <source>
        <dbReference type="ARBA" id="ARBA00023172"/>
    </source>
</evidence>
<dbReference type="NCBIfam" id="NF033546">
    <property type="entry name" value="transpos_IS21"/>
    <property type="match status" value="1"/>
</dbReference>
<sequence>MLTEKQVFEIRILYREGLSKLAIARRLGIAPNTVKKYLEKEWCQMAKRGSKLDPFKDYIEKRLQEYPELTATVLFKELVERGYTGKLTILRMYVSSIRPKGKPEIVVRFETEPGRQFQVDWGTGTTVIAGEKTTVKFFIMVLSYSRMLYAEIVPDEKLETLIQAHLHAFEYFGGYPSEGLYDNMKTVVKKLQKQKEYNARFMDFANFYGFKVITHRPYNPKAKGKVERLVPYVRENILYGQSYSSLTELKNVLRDWLAIANQRLHSELKETPLERFEREKNHLNKLSKSYPIRRLNTRLVRDKGQIVYKERAYHVGKKYTGERVNLQVEGSLLKIYDGDELITVHPLKDQVEKRSLREYQALVGDAV</sequence>
<protein>
    <submittedName>
        <fullName evidence="7">Integrase catalytic region</fullName>
    </submittedName>
</protein>
<dbReference type="GO" id="GO:0015074">
    <property type="term" value="P:DNA integration"/>
    <property type="evidence" value="ECO:0007669"/>
    <property type="project" value="InterPro"/>
</dbReference>
<dbReference type="InterPro" id="IPR017894">
    <property type="entry name" value="HTH_IS21_transposase_type"/>
</dbReference>
<keyword evidence="2" id="KW-0815">Transposition</keyword>
<dbReference type="PROSITE" id="PS50994">
    <property type="entry name" value="INTEGRASE"/>
    <property type="match status" value="1"/>
</dbReference>
<dbReference type="OrthoDB" id="48322at2"/>
<evidence type="ECO:0000256" key="1">
    <source>
        <dbReference type="ARBA" id="ARBA00009277"/>
    </source>
</evidence>
<evidence type="ECO:0000313" key="7">
    <source>
        <dbReference type="EMBL" id="ACR80119.1"/>
    </source>
</evidence>
<dbReference type="eggNOG" id="COG4584">
    <property type="taxonomic scope" value="Bacteria"/>
</dbReference>
<dbReference type="STRING" id="521045.Kole_1427"/>
<accession>C5CE17</accession>
<keyword evidence="4" id="KW-0233">DNA recombination</keyword>
<keyword evidence="3" id="KW-0238">DNA-binding</keyword>
<dbReference type="EMBL" id="CP001634">
    <property type="protein sequence ID" value="ACR80119.1"/>
    <property type="molecule type" value="Genomic_DNA"/>
</dbReference>
<keyword evidence="8" id="KW-1185">Reference proteome</keyword>
<dbReference type="GO" id="GO:0032196">
    <property type="term" value="P:transposition"/>
    <property type="evidence" value="ECO:0007669"/>
    <property type="project" value="UniProtKB-KW"/>
</dbReference>
<dbReference type="HOGENOM" id="CLU_020626_1_1_0"/>
<evidence type="ECO:0000313" key="8">
    <source>
        <dbReference type="Proteomes" id="UP000002382"/>
    </source>
</evidence>
<name>C5CE17_KOSOT</name>
<dbReference type="PROSITE" id="PS50531">
    <property type="entry name" value="HTH_IS21"/>
    <property type="match status" value="1"/>
</dbReference>
<gene>
    <name evidence="7" type="ordered locus">Kole_1427</name>
</gene>
<dbReference type="PANTHER" id="PTHR35004">
    <property type="entry name" value="TRANSPOSASE RV3428C-RELATED"/>
    <property type="match status" value="1"/>
</dbReference>
<dbReference type="InterPro" id="IPR001584">
    <property type="entry name" value="Integrase_cat-core"/>
</dbReference>
<feature type="domain" description="Integrase catalytic" evidence="6">
    <location>
        <begin position="109"/>
        <end position="280"/>
    </location>
</feature>
<dbReference type="InterPro" id="IPR006120">
    <property type="entry name" value="Resolvase_HTH_dom"/>
</dbReference>
<evidence type="ECO:0000256" key="3">
    <source>
        <dbReference type="ARBA" id="ARBA00023125"/>
    </source>
</evidence>
<comment type="similarity">
    <text evidence="1">Belongs to the transposase IS21/IS408/IS1162 family.</text>
</comment>
<dbReference type="GO" id="GO:0000150">
    <property type="term" value="F:DNA strand exchange activity"/>
    <property type="evidence" value="ECO:0007669"/>
    <property type="project" value="InterPro"/>
</dbReference>
<dbReference type="Pfam" id="PF00665">
    <property type="entry name" value="rve"/>
    <property type="match status" value="1"/>
</dbReference>
<dbReference type="AlphaFoldDB" id="C5CE17"/>
<dbReference type="Gene3D" id="3.30.420.10">
    <property type="entry name" value="Ribonuclease H-like superfamily/Ribonuclease H"/>
    <property type="match status" value="1"/>
</dbReference>
<dbReference type="KEGG" id="kol:Kole_1427"/>
<dbReference type="Proteomes" id="UP000002382">
    <property type="component" value="Chromosome"/>
</dbReference>
<dbReference type="InterPro" id="IPR012337">
    <property type="entry name" value="RNaseH-like_sf"/>
</dbReference>
<dbReference type="SUPFAM" id="SSF53098">
    <property type="entry name" value="Ribonuclease H-like"/>
    <property type="match status" value="1"/>
</dbReference>
<evidence type="ECO:0000256" key="2">
    <source>
        <dbReference type="ARBA" id="ARBA00022578"/>
    </source>
</evidence>